<feature type="transmembrane region" description="Helical" evidence="11">
    <location>
        <begin position="1350"/>
        <end position="1369"/>
    </location>
</feature>
<protein>
    <submittedName>
        <fullName evidence="13">ATP-binding cassette transporter</fullName>
    </submittedName>
</protein>
<dbReference type="PROSITE" id="PS50893">
    <property type="entry name" value="ABC_TRANSPORTER_2"/>
    <property type="match status" value="2"/>
</dbReference>
<feature type="transmembrane region" description="Helical" evidence="11">
    <location>
        <begin position="1208"/>
        <end position="1226"/>
    </location>
</feature>
<dbReference type="FunFam" id="3.40.50.300:FF:000054">
    <property type="entry name" value="ABC multidrug transporter atrF"/>
    <property type="match status" value="1"/>
</dbReference>
<dbReference type="GO" id="GO:0005524">
    <property type="term" value="F:ATP binding"/>
    <property type="evidence" value="ECO:0007669"/>
    <property type="project" value="UniProtKB-KW"/>
</dbReference>
<keyword evidence="8 11" id="KW-1133">Transmembrane helix</keyword>
<evidence type="ECO:0000256" key="3">
    <source>
        <dbReference type="ARBA" id="ARBA00022448"/>
    </source>
</evidence>
<dbReference type="RefSeq" id="XP_064851880.1">
    <property type="nucleotide sequence ID" value="XM_064995808.1"/>
</dbReference>
<feature type="transmembrane region" description="Helical" evidence="11">
    <location>
        <begin position="1261"/>
        <end position="1279"/>
    </location>
</feature>
<dbReference type="EMBL" id="BTFZ01000004">
    <property type="protein sequence ID" value="GMM34880.1"/>
    <property type="molecule type" value="Genomic_DNA"/>
</dbReference>
<dbReference type="Pfam" id="PF01061">
    <property type="entry name" value="ABC2_membrane"/>
    <property type="match status" value="2"/>
</dbReference>
<reference evidence="13 14" key="1">
    <citation type="journal article" date="2023" name="Elife">
        <title>Identification of key yeast species and microbe-microbe interactions impacting larval growth of Drosophila in the wild.</title>
        <authorList>
            <person name="Mure A."/>
            <person name="Sugiura Y."/>
            <person name="Maeda R."/>
            <person name="Honda K."/>
            <person name="Sakurai N."/>
            <person name="Takahashi Y."/>
            <person name="Watada M."/>
            <person name="Katoh T."/>
            <person name="Gotoh A."/>
            <person name="Gotoh Y."/>
            <person name="Taniguchi I."/>
            <person name="Nakamura K."/>
            <person name="Hayashi T."/>
            <person name="Katayama T."/>
            <person name="Uemura T."/>
            <person name="Hattori Y."/>
        </authorList>
    </citation>
    <scope>NUCLEOTIDE SEQUENCE [LARGE SCALE GENOMIC DNA]</scope>
    <source>
        <strain evidence="13 14">SC-9</strain>
    </source>
</reference>
<keyword evidence="14" id="KW-1185">Reference proteome</keyword>
<feature type="transmembrane region" description="Helical" evidence="11">
    <location>
        <begin position="614"/>
        <end position="636"/>
    </location>
</feature>
<feature type="domain" description="ABC transporter" evidence="12">
    <location>
        <begin position="134"/>
        <end position="394"/>
    </location>
</feature>
<feature type="transmembrane region" description="Helical" evidence="11">
    <location>
        <begin position="1176"/>
        <end position="1196"/>
    </location>
</feature>
<dbReference type="InterPro" id="IPR013525">
    <property type="entry name" value="ABC2_TM"/>
</dbReference>
<feature type="region of interest" description="Disordered" evidence="10">
    <location>
        <begin position="1"/>
        <end position="21"/>
    </location>
</feature>
<dbReference type="Pfam" id="PF00005">
    <property type="entry name" value="ABC_tran"/>
    <property type="match status" value="2"/>
</dbReference>
<comment type="caution">
    <text evidence="13">The sequence shown here is derived from an EMBL/GenBank/DDBJ whole genome shotgun (WGS) entry which is preliminary data.</text>
</comment>
<sequence length="1485" mass="166210">MSSEETKNSATDDAGIDSGSDIRSFNQNHVYGADDASDEIATISRIASHVDQNDPNNVLHRLETLSKQLSNVTTRNTFTIDPSDFDLAQLLKGYLKNAGKGNVKLRSTGVVLKDAAIIAVDQSATLAPTYGSTVNIPGNIIAGIRSRGEKPIRRIINKANAVVKAGEMCLVLGRPGAGCSSLLKTIAGEGLDQYQGTEGSISFDGVPQEEMLKHYKNDIIYNPELDVHFPHLTVQQTLKFAVGCKVPKVRVNAVTDNASVKQYVDFKTDMLATIFGLRHTYNTKVGNDFVRGVSGGERKRVSIAEALAADAKVYCWDNATRGLDASTALEYASAIRVLTNLLDATNFVTIYQASENIYEKFDKVLVLYEGRQVYFGPVHEAKQYFEDMGYACPKRQATPEFLTAITDPKGRSAKPGYENKVPRTAMEFEQYWHNSPEFKKLSEEIDQYEQQANADQTKQLFMESSKLEKKKAKSTYTVSYAQQLKLNFVRSYQVAVGDFSYLATQITADIIQALITGSLYYNIPHSTAGAFSRGGILFFSILYYSLAGLASVSNSFGKRPILLKQKGYSFCHPSTEFFSSFVVDAMFKILGVIPFVIINFFLAKLKQTAGNFFVIFLFVILASFTMNAFFQMIALVSPGLPVANSISGLIVLASVAYSCFMIQLPSMHPWFKWINWLNPVRYGFESMMVNEFHHVNMTCSAVVPSGPGYEGASVANQVCAFAGSTPGSVYVNGDNYLKLGFDYAFDHLWRNFGILLGFLVFFLSVSAIASEYMKTDVAGYDVLIFKKTKETLKIMAGKRQAMADDEKPELQDASLSMDVEKQAEATSKVFDSLGSKDLFLWQHVDYDVTLKTGEVRRLLNDVQGYVKPGTLTALMGESGAGKTTLLNTLSQRVDMGVITGDMLVNGKPLGSSFKRKTGYVQQQDVHFSELTVRESLRFAANLRRSRSIPKAEKYEYVEQIISILNMNSYADAVVGEPGFGLNVEQRKKLSIGVELVAKPSLLLFLDEPTSGLDSQSSWSIVKLMRDLANAGQAILCTIHQPSAVLFEEFDRLLLLKKGGHTVYFGEIGDHSRTMLDYFERSGARKCQDDENPAEYILEAIGAGATASVKEDWGDIWRSSPEFSSTTSEIAELIKTSSANHTEEDPEMKKTFITPYHYQLRLVVGRVATQFWRDPTYLMAKMMLMMFAGLFIGFTYWDAGHSVIGMQNLMFSVFMSIVISAPLIHQIQARALQSREVYEVRESKSNTYHWSTLLLAQYINELPYHLIFSTIFFVAFYFPIHRNYDSYTVGTYYLFYTIMFQLYYVSFGLWIVYMSPNLPAAAVLVSLFLSFMIAFCGVVQPPTLMPGFWTFMWKVSPYTYFIQSFMILSLHKLKIKCKKSEFSIVEPPSGQTCATYLDPFAEAAGGYINNPSATSNCEYCAYKVGDQYLSHIEVKSSYLWRNFGFLWVYVGFNLVAMVSSYWFFRVRKGSLINIKSIFSKFQKKSK</sequence>
<evidence type="ECO:0000256" key="9">
    <source>
        <dbReference type="ARBA" id="ARBA00023136"/>
    </source>
</evidence>
<organism evidence="13 14">
    <name type="scientific">Saccharomycopsis crataegensis</name>
    <dbReference type="NCBI Taxonomy" id="43959"/>
    <lineage>
        <taxon>Eukaryota</taxon>
        <taxon>Fungi</taxon>
        <taxon>Dikarya</taxon>
        <taxon>Ascomycota</taxon>
        <taxon>Saccharomycotina</taxon>
        <taxon>Saccharomycetes</taxon>
        <taxon>Saccharomycopsidaceae</taxon>
        <taxon>Saccharomycopsis</taxon>
    </lineage>
</organism>
<feature type="transmembrane region" description="Helical" evidence="11">
    <location>
        <begin position="642"/>
        <end position="662"/>
    </location>
</feature>
<keyword evidence="3" id="KW-0813">Transport</keyword>
<feature type="transmembrane region" description="Helical" evidence="11">
    <location>
        <begin position="1291"/>
        <end position="1312"/>
    </location>
</feature>
<dbReference type="InterPro" id="IPR010929">
    <property type="entry name" value="PDR_CDR_ABC"/>
</dbReference>
<feature type="transmembrane region" description="Helical" evidence="11">
    <location>
        <begin position="577"/>
        <end position="602"/>
    </location>
</feature>
<dbReference type="InterPro" id="IPR034003">
    <property type="entry name" value="ABCG_PDR_2"/>
</dbReference>
<dbReference type="GeneID" id="90072859"/>
<dbReference type="SMART" id="SM00382">
    <property type="entry name" value="AAA"/>
    <property type="match status" value="2"/>
</dbReference>
<feature type="transmembrane region" description="Helical" evidence="11">
    <location>
        <begin position="748"/>
        <end position="769"/>
    </location>
</feature>
<dbReference type="PROSITE" id="PS00211">
    <property type="entry name" value="ABC_TRANSPORTER_1"/>
    <property type="match status" value="1"/>
</dbReference>
<feature type="transmembrane region" description="Helical" evidence="11">
    <location>
        <begin position="1318"/>
        <end position="1338"/>
    </location>
</feature>
<dbReference type="InterPro" id="IPR003439">
    <property type="entry name" value="ABC_transporter-like_ATP-bd"/>
</dbReference>
<dbReference type="InterPro" id="IPR017871">
    <property type="entry name" value="ABC_transporter-like_CS"/>
</dbReference>
<dbReference type="Pfam" id="PF19055">
    <property type="entry name" value="ABC2_membrane_7"/>
    <property type="match status" value="1"/>
</dbReference>
<evidence type="ECO:0000256" key="1">
    <source>
        <dbReference type="ARBA" id="ARBA00004141"/>
    </source>
</evidence>
<proteinExistence type="inferred from homology"/>
<dbReference type="InterPro" id="IPR027417">
    <property type="entry name" value="P-loop_NTPase"/>
</dbReference>
<name>A0AAV5QKJ3_9ASCO</name>
<dbReference type="InterPro" id="IPR043926">
    <property type="entry name" value="ABCG_dom"/>
</dbReference>
<keyword evidence="9 11" id="KW-0472">Membrane</keyword>
<keyword evidence="7 13" id="KW-0067">ATP-binding</keyword>
<feature type="domain" description="ABC transporter" evidence="12">
    <location>
        <begin position="844"/>
        <end position="1083"/>
    </location>
</feature>
<evidence type="ECO:0000256" key="4">
    <source>
        <dbReference type="ARBA" id="ARBA00022692"/>
    </source>
</evidence>
<evidence type="ECO:0000256" key="10">
    <source>
        <dbReference type="SAM" id="MobiDB-lite"/>
    </source>
</evidence>
<dbReference type="GO" id="GO:0140359">
    <property type="term" value="F:ABC-type transporter activity"/>
    <property type="evidence" value="ECO:0007669"/>
    <property type="project" value="InterPro"/>
</dbReference>
<dbReference type="InterPro" id="IPR003593">
    <property type="entry name" value="AAA+_ATPase"/>
</dbReference>
<keyword evidence="5" id="KW-0677">Repeat</keyword>
<dbReference type="PANTHER" id="PTHR19241">
    <property type="entry name" value="ATP-BINDING CASSETTE TRANSPORTER"/>
    <property type="match status" value="1"/>
</dbReference>
<feature type="transmembrane region" description="Helical" evidence="11">
    <location>
        <begin position="1443"/>
        <end position="1463"/>
    </location>
</feature>
<dbReference type="Pfam" id="PF06422">
    <property type="entry name" value="PDR_CDR"/>
    <property type="match status" value="1"/>
</dbReference>
<keyword evidence="4 11" id="KW-0812">Transmembrane</keyword>
<comment type="subcellular location">
    <subcellularLocation>
        <location evidence="1">Membrane</location>
        <topology evidence="1">Multi-pass membrane protein</topology>
    </subcellularLocation>
</comment>
<evidence type="ECO:0000256" key="8">
    <source>
        <dbReference type="ARBA" id="ARBA00022989"/>
    </source>
</evidence>
<dbReference type="CDD" id="cd03232">
    <property type="entry name" value="ABCG_PDR_domain2"/>
    <property type="match status" value="1"/>
</dbReference>
<keyword evidence="6" id="KW-0547">Nucleotide-binding</keyword>
<evidence type="ECO:0000256" key="7">
    <source>
        <dbReference type="ARBA" id="ARBA00022840"/>
    </source>
</evidence>
<dbReference type="CDD" id="cd03233">
    <property type="entry name" value="ABCG_PDR_domain1"/>
    <property type="match status" value="1"/>
</dbReference>
<evidence type="ECO:0000313" key="13">
    <source>
        <dbReference type="EMBL" id="GMM34880.1"/>
    </source>
</evidence>
<feature type="transmembrane region" description="Helical" evidence="11">
    <location>
        <begin position="535"/>
        <end position="557"/>
    </location>
</feature>
<evidence type="ECO:0000256" key="11">
    <source>
        <dbReference type="SAM" id="Phobius"/>
    </source>
</evidence>
<dbReference type="Gene3D" id="3.40.50.300">
    <property type="entry name" value="P-loop containing nucleotide triphosphate hydrolases"/>
    <property type="match status" value="2"/>
</dbReference>
<dbReference type="GO" id="GO:0016887">
    <property type="term" value="F:ATP hydrolysis activity"/>
    <property type="evidence" value="ECO:0007669"/>
    <property type="project" value="InterPro"/>
</dbReference>
<evidence type="ECO:0000256" key="2">
    <source>
        <dbReference type="ARBA" id="ARBA00006012"/>
    </source>
</evidence>
<dbReference type="InterPro" id="IPR034001">
    <property type="entry name" value="ABCG_PDR_1"/>
</dbReference>
<comment type="similarity">
    <text evidence="2">Belongs to the ABC transporter superfamily. ABCG family. PDR (TC 3.A.1.205) subfamily.</text>
</comment>
<evidence type="ECO:0000256" key="5">
    <source>
        <dbReference type="ARBA" id="ARBA00022737"/>
    </source>
</evidence>
<evidence type="ECO:0000259" key="12">
    <source>
        <dbReference type="PROSITE" id="PS50893"/>
    </source>
</evidence>
<dbReference type="GO" id="GO:0016020">
    <property type="term" value="C:membrane"/>
    <property type="evidence" value="ECO:0007669"/>
    <property type="project" value="UniProtKB-SubCell"/>
</dbReference>
<dbReference type="SUPFAM" id="SSF52540">
    <property type="entry name" value="P-loop containing nucleoside triphosphate hydrolases"/>
    <property type="match status" value="2"/>
</dbReference>
<accession>A0AAV5QKJ3</accession>
<evidence type="ECO:0000313" key="14">
    <source>
        <dbReference type="Proteomes" id="UP001360560"/>
    </source>
</evidence>
<evidence type="ECO:0000256" key="6">
    <source>
        <dbReference type="ARBA" id="ARBA00022741"/>
    </source>
</evidence>
<gene>
    <name evidence="13" type="ORF">DASC09_022050</name>
</gene>
<dbReference type="Proteomes" id="UP001360560">
    <property type="component" value="Unassembled WGS sequence"/>
</dbReference>